<feature type="compositionally biased region" description="Basic and acidic residues" evidence="1">
    <location>
        <begin position="276"/>
        <end position="291"/>
    </location>
</feature>
<reference evidence="3" key="1">
    <citation type="submission" date="2011-12" db="EMBL/GenBank/DDBJ databases">
        <title>The Draft Genome of Lepisosteus oculatus.</title>
        <authorList>
            <consortium name="The Broad Institute Genome Assembly &amp; Analysis Group"/>
            <consortium name="Computational R&amp;D Group"/>
            <consortium name="and Sequencing Platform"/>
            <person name="Di Palma F."/>
            <person name="Alfoldi J."/>
            <person name="Johnson J."/>
            <person name="Berlin A."/>
            <person name="Gnerre S."/>
            <person name="Jaffe D."/>
            <person name="MacCallum I."/>
            <person name="Young S."/>
            <person name="Walker B.J."/>
            <person name="Lander E.S."/>
            <person name="Lindblad-Toh K."/>
        </authorList>
    </citation>
    <scope>NUCLEOTIDE SEQUENCE [LARGE SCALE GENOMIC DNA]</scope>
</reference>
<sequence length="906" mass="97458">MAAARRDSRAAGEGTELPPAETRSSEPGSGQTEVQQCSELPRDSGKAQPSSSGTERLFGSLWKSRGLGKVMSGRKKRDNPVGAGEAGGGDLDREQEAGRPAAQCQRAAVEECLLSLGPAAPGPSEFDSSIQEAEDKHTKRQEAEEASVEPKPLSPEEDAKPKKMERSGVRDFIRRPVSKMLSHKSTDKRDQAVAKDGGAGAQEDSDKTRSRSLDRLVDSEVSAACTDRAAGPHAEGETPKAVPHGTGHMRRWHSFKKLMVPKTLKRATDSGAEQDPDAKTSDVSETQDRSDLAVQKRRRMKRSWTFQGLKKDQSFFSSHNQNVLSKDAAEGHTEARQSEPATSGDPRALKTMGEEICPEENDPDQAEEKGTGTHSHTKSIDQQAHEAWVSFKKLVILKSKRAPDATNEEGDAVTPATDERVGQDLNRSERQPSKRAAASRAASLKKFILRKGKSKSMDLGDTPGSPKGEQDKSISFTPAEAIDEQGMQNRSTTSKASSLSLSYVDMKPTHCSTDQEEDVESAPRGSTSENPVSTDREDSLGEVVTKKTAADAEDTTQEHAQDYTDRSHTQDPKLKSNTTEPTLHSGSKESMRTNNSESKTPASLKVLKLASAQNSSEKEACESLQDTLPDGSQESERGGMATETTEVRSSHQAGKRTEEKADDFSVADTDDATLDRALDTEGGLDDLESLERAKTVPRGPHQAQGESEDSKTFSRTAASSNEGLCSDDTTAKTQMKLGGQVPSPACPAVQTSSPEAEQTTPAEEGDSVKTTEEEQTAGGACCSSESPQPARSVLEEPQITEGLNDQKLSGDQDTGSCDTLQHGGEVNRNGNPLPGLRVTQPDVTDPQEEQKRMFYEAAAAIVQTVVSAATEQIVKEQDLLDNGLKGPSPSNNDSCSYQDLDQQHCS</sequence>
<dbReference type="HOGENOM" id="CLU_320273_0_0_1"/>
<feature type="compositionally biased region" description="Polar residues" evidence="1">
    <location>
        <begin position="592"/>
        <end position="601"/>
    </location>
</feature>
<feature type="compositionally biased region" description="Basic and acidic residues" evidence="1">
    <location>
        <begin position="184"/>
        <end position="193"/>
    </location>
</feature>
<dbReference type="eggNOG" id="ENOG502QRNC">
    <property type="taxonomic scope" value="Eukaryota"/>
</dbReference>
<dbReference type="AlphaFoldDB" id="W5NMG7"/>
<keyword evidence="3" id="KW-1185">Reference proteome</keyword>
<dbReference type="GeneTree" id="ENSGT00670000099420"/>
<feature type="compositionally biased region" description="Basic residues" evidence="1">
    <location>
        <begin position="247"/>
        <end position="256"/>
    </location>
</feature>
<feature type="compositionally biased region" description="Polar residues" evidence="1">
    <location>
        <begin position="749"/>
        <end position="761"/>
    </location>
</feature>
<feature type="compositionally biased region" description="Polar residues" evidence="1">
    <location>
        <begin position="888"/>
        <end position="906"/>
    </location>
</feature>
<dbReference type="FunCoup" id="W5NMG7">
    <property type="interactions" value="4"/>
</dbReference>
<feature type="compositionally biased region" description="Polar residues" evidence="1">
    <location>
        <begin position="25"/>
        <end position="38"/>
    </location>
</feature>
<feature type="compositionally biased region" description="Basic and acidic residues" evidence="1">
    <location>
        <begin position="204"/>
        <end position="218"/>
    </location>
</feature>
<dbReference type="Bgee" id="ENSLOCG00000017722">
    <property type="expression patterns" value="Expressed in brain and 6 other cell types or tissues"/>
</dbReference>
<dbReference type="STRING" id="7918.ENSLOCP00000021826"/>
<proteinExistence type="predicted"/>
<dbReference type="OrthoDB" id="8960082at2759"/>
<organism evidence="2 3">
    <name type="scientific">Lepisosteus oculatus</name>
    <name type="common">Spotted gar</name>
    <dbReference type="NCBI Taxonomy" id="7918"/>
    <lineage>
        <taxon>Eukaryota</taxon>
        <taxon>Metazoa</taxon>
        <taxon>Chordata</taxon>
        <taxon>Craniata</taxon>
        <taxon>Vertebrata</taxon>
        <taxon>Euteleostomi</taxon>
        <taxon>Actinopterygii</taxon>
        <taxon>Neopterygii</taxon>
        <taxon>Holostei</taxon>
        <taxon>Semionotiformes</taxon>
        <taxon>Lepisosteidae</taxon>
        <taxon>Lepisosteus</taxon>
    </lineage>
</organism>
<evidence type="ECO:0000313" key="2">
    <source>
        <dbReference type="Ensembl" id="ENSLOCP00000021826.1"/>
    </source>
</evidence>
<feature type="compositionally biased region" description="Basic and acidic residues" evidence="1">
    <location>
        <begin position="534"/>
        <end position="574"/>
    </location>
</feature>
<feature type="compositionally biased region" description="Acidic residues" evidence="1">
    <location>
        <begin position="356"/>
        <end position="365"/>
    </location>
</feature>
<reference evidence="2" key="2">
    <citation type="submission" date="2025-08" db="UniProtKB">
        <authorList>
            <consortium name="Ensembl"/>
        </authorList>
    </citation>
    <scope>IDENTIFICATION</scope>
</reference>
<feature type="region of interest" description="Disordered" evidence="1">
    <location>
        <begin position="400"/>
        <end position="848"/>
    </location>
</feature>
<dbReference type="KEGG" id="loc:102683912"/>
<dbReference type="GeneID" id="102683912"/>
<feature type="compositionally biased region" description="Basic and acidic residues" evidence="1">
    <location>
        <begin position="1"/>
        <end position="10"/>
    </location>
</feature>
<feature type="compositionally biased region" description="Basic and acidic residues" evidence="1">
    <location>
        <begin position="133"/>
        <end position="143"/>
    </location>
</feature>
<feature type="compositionally biased region" description="Low complexity" evidence="1">
    <location>
        <begin position="491"/>
        <end position="502"/>
    </location>
</feature>
<dbReference type="EMBL" id="AHAT01023848">
    <property type="status" value="NOT_ANNOTATED_CDS"/>
    <property type="molecule type" value="Genomic_DNA"/>
</dbReference>
<protein>
    <submittedName>
        <fullName evidence="2">A-kinase anchor protein 12-like</fullName>
    </submittedName>
</protein>
<name>W5NMG7_LEPOC</name>
<accession>W5NMG7</accession>
<feature type="compositionally biased region" description="Basic and acidic residues" evidence="1">
    <location>
        <begin position="417"/>
        <end position="432"/>
    </location>
</feature>
<evidence type="ECO:0000256" key="1">
    <source>
        <dbReference type="SAM" id="MobiDB-lite"/>
    </source>
</evidence>
<feature type="compositionally biased region" description="Basic and acidic residues" evidence="1">
    <location>
        <begin position="327"/>
        <end position="337"/>
    </location>
</feature>
<feature type="compositionally biased region" description="Polar residues" evidence="1">
    <location>
        <begin position="314"/>
        <end position="324"/>
    </location>
</feature>
<feature type="compositionally biased region" description="Polar residues" evidence="1">
    <location>
        <begin position="575"/>
        <end position="585"/>
    </location>
</feature>
<feature type="compositionally biased region" description="Polar residues" evidence="1">
    <location>
        <begin position="524"/>
        <end position="533"/>
    </location>
</feature>
<evidence type="ECO:0000313" key="3">
    <source>
        <dbReference type="Proteomes" id="UP000018468"/>
    </source>
</evidence>
<feature type="compositionally biased region" description="Polar residues" evidence="1">
    <location>
        <begin position="713"/>
        <end position="733"/>
    </location>
</feature>
<feature type="compositionally biased region" description="Basic and acidic residues" evidence="1">
    <location>
        <begin position="645"/>
        <end position="663"/>
    </location>
</feature>
<dbReference type="InParanoid" id="W5NMG7"/>
<feature type="region of interest" description="Disordered" evidence="1">
    <location>
        <begin position="1"/>
        <end position="384"/>
    </location>
</feature>
<reference evidence="2" key="3">
    <citation type="submission" date="2025-09" db="UniProtKB">
        <authorList>
            <consortium name="Ensembl"/>
        </authorList>
    </citation>
    <scope>IDENTIFICATION</scope>
</reference>
<feature type="region of interest" description="Disordered" evidence="1">
    <location>
        <begin position="880"/>
        <end position="906"/>
    </location>
</feature>
<feature type="compositionally biased region" description="Basic and acidic residues" evidence="1">
    <location>
        <begin position="157"/>
        <end position="174"/>
    </location>
</feature>
<dbReference type="Ensembl" id="ENSLOCT00000021864.1">
    <property type="protein sequence ID" value="ENSLOCP00000021826.1"/>
    <property type="gene ID" value="ENSLOCG00000017722.1"/>
</dbReference>
<dbReference type="Proteomes" id="UP000018468">
    <property type="component" value="Linkage group LG2"/>
</dbReference>
<feature type="compositionally biased region" description="Polar residues" evidence="1">
    <location>
        <begin position="801"/>
        <end position="819"/>
    </location>
</feature>